<evidence type="ECO:0000313" key="1">
    <source>
        <dbReference type="EMBL" id="CVK17256.1"/>
    </source>
</evidence>
<protein>
    <submittedName>
        <fullName evidence="1">Uncharacterized protein</fullName>
    </submittedName>
</protein>
<dbReference type="Proteomes" id="UP000182761">
    <property type="component" value="Unassembled WGS sequence"/>
</dbReference>
<name>A0A0X3AS90_9FLAO</name>
<organism evidence="1 2">
    <name type="scientific">Apibacter mensalis</name>
    <dbReference type="NCBI Taxonomy" id="1586267"/>
    <lineage>
        <taxon>Bacteria</taxon>
        <taxon>Pseudomonadati</taxon>
        <taxon>Bacteroidota</taxon>
        <taxon>Flavobacteriia</taxon>
        <taxon>Flavobacteriales</taxon>
        <taxon>Weeksellaceae</taxon>
        <taxon>Apibacter</taxon>
    </lineage>
</organism>
<accession>A0A0X3AS90</accession>
<evidence type="ECO:0000313" key="2">
    <source>
        <dbReference type="Proteomes" id="UP000182761"/>
    </source>
</evidence>
<dbReference type="OrthoDB" id="770653at2"/>
<reference evidence="1 2" key="1">
    <citation type="submission" date="2016-01" db="EMBL/GenBank/DDBJ databases">
        <authorList>
            <person name="McClelland M."/>
            <person name="Jain A."/>
            <person name="Saraogi P."/>
            <person name="Mendelson R."/>
            <person name="Westerman R."/>
            <person name="SanMiguel P."/>
            <person name="Csonka L."/>
        </authorList>
    </citation>
    <scope>NUCLEOTIDE SEQUENCE [LARGE SCALE GENOMIC DNA]</scope>
    <source>
        <strain evidence="1 2">R-53146</strain>
    </source>
</reference>
<dbReference type="STRING" id="1586267.GCA_001418685_02120"/>
<sequence length="152" mass="16855">MGLKAKFNSDALKAKFNKYSAIVESIILANLSYLGEEAIMEARNNGDYKNITNNLRSSTGYIIVKNGKILQKLGFNNVGIAKYNEEGAEIGENLALKLATEQPVDKYSLIVVAGMNYAIYVESKGYNVLTSSEELIKRELPKMVKNLNKLLN</sequence>
<dbReference type="AlphaFoldDB" id="A0A0X3AS90"/>
<dbReference type="EMBL" id="FCOR01000034">
    <property type="protein sequence ID" value="CVK17256.1"/>
    <property type="molecule type" value="Genomic_DNA"/>
</dbReference>
<gene>
    <name evidence="1" type="ORF">Ga0061079_1343</name>
</gene>
<keyword evidence="2" id="KW-1185">Reference proteome</keyword>
<dbReference type="RefSeq" id="WP_055426405.1">
    <property type="nucleotide sequence ID" value="NZ_FCOR01000034.1"/>
</dbReference>
<proteinExistence type="predicted"/>